<dbReference type="UniPathway" id="UPA00251">
    <property type="reaction ID" value="UER00320"/>
</dbReference>
<dbReference type="GO" id="GO:0005829">
    <property type="term" value="C:cytosol"/>
    <property type="evidence" value="ECO:0007669"/>
    <property type="project" value="TreeGrafter"/>
</dbReference>
<protein>
    <recommendedName>
        <fullName evidence="1">Tetrapyrrole biosynthesis uroporphyrinogen III synthase domain-containing protein</fullName>
    </recommendedName>
</protein>
<name>A0A409Y8P5_9AGAR</name>
<dbReference type="InParanoid" id="A0A409Y8P5"/>
<dbReference type="InterPro" id="IPR003754">
    <property type="entry name" value="4pyrrol_synth_uPrphyn_synth"/>
</dbReference>
<dbReference type="InterPro" id="IPR039793">
    <property type="entry name" value="UROS/Hem4"/>
</dbReference>
<dbReference type="CDD" id="cd06578">
    <property type="entry name" value="HemD"/>
    <property type="match status" value="1"/>
</dbReference>
<evidence type="ECO:0000259" key="1">
    <source>
        <dbReference type="Pfam" id="PF02602"/>
    </source>
</evidence>
<dbReference type="GO" id="GO:0004852">
    <property type="term" value="F:uroporphyrinogen-III synthase activity"/>
    <property type="evidence" value="ECO:0007669"/>
    <property type="project" value="InterPro"/>
</dbReference>
<dbReference type="PANTHER" id="PTHR12390:SF0">
    <property type="entry name" value="UROPORPHYRINOGEN-III SYNTHASE"/>
    <property type="match status" value="1"/>
</dbReference>
<dbReference type="Gene3D" id="3.40.50.10090">
    <property type="match status" value="2"/>
</dbReference>
<organism evidence="2 3">
    <name type="scientific">Panaeolus cyanescens</name>
    <dbReference type="NCBI Taxonomy" id="181874"/>
    <lineage>
        <taxon>Eukaryota</taxon>
        <taxon>Fungi</taxon>
        <taxon>Dikarya</taxon>
        <taxon>Basidiomycota</taxon>
        <taxon>Agaricomycotina</taxon>
        <taxon>Agaricomycetes</taxon>
        <taxon>Agaricomycetidae</taxon>
        <taxon>Agaricales</taxon>
        <taxon>Agaricineae</taxon>
        <taxon>Galeropsidaceae</taxon>
        <taxon>Panaeolus</taxon>
    </lineage>
</organism>
<reference evidence="2 3" key="1">
    <citation type="journal article" date="2018" name="Evol. Lett.">
        <title>Horizontal gene cluster transfer increased hallucinogenic mushroom diversity.</title>
        <authorList>
            <person name="Reynolds H.T."/>
            <person name="Vijayakumar V."/>
            <person name="Gluck-Thaler E."/>
            <person name="Korotkin H.B."/>
            <person name="Matheny P.B."/>
            <person name="Slot J.C."/>
        </authorList>
    </citation>
    <scope>NUCLEOTIDE SEQUENCE [LARGE SCALE GENOMIC DNA]</scope>
    <source>
        <strain evidence="2 3">2629</strain>
    </source>
</reference>
<sequence length="653" mass="73025">MNVLLLREPSEDGPDLYETAFKTAGYNPVSLPVLETVFENLSTLSLIIRQGPMNRGVHGVVITSKRSCEAWGEAQTDMPLDLRERWTRIPFYVVGEGTASALQHAFKGNTDDDLVLDIRGQHSGNAATLAPFILEDISQRPATLLYLSGDKNRDTIPRLLKQGGITLDTIQVYKTQGSSSFGEALSKKVARYSKGNEPWWIACFAPSSTLFAFPSLQNHFSLRDLGKEAPGENQGDLIIARIAAIGPTTKSCLEDDLSVHVDVMAPHPTPEALLEVIHAYESGMLDRKYFCVNVSSQTAYYMRASSVCSACNFKDAFIPEIIHILTKMLPTEILHEIFLGVVGYDNQKSRLLPLLQTCRVFYSVARRILYYDLVFNSPGQIARFAVTHGNTKGPTIYPRTITVDISLDLEHTTFTELYNLFSTCFKQSSSSTKRDKDQDGMAEEEELPLDDKGRILLDSLSLRLNSHTFDPNLNMIYESLVLVNPRRFEWTGRDPPHHFSIAIVPRAIPHLFNALSSYTNLAQLKLSHLSFLSAIFPEIPSLEIVHIGQATNLDPLNVAYIVCSPNMQKITQIRIVDAYKGSIWGLRLRRSDIEKAVLGELSFISNPRIKKQLDDPHEEERAAAAERIRGIVTCEAQNERIMGGDRAETRVLL</sequence>
<dbReference type="STRING" id="181874.A0A409Y8P5"/>
<accession>A0A409Y8P5</accession>
<dbReference type="EMBL" id="NHTK01001363">
    <property type="protein sequence ID" value="PPQ99318.1"/>
    <property type="molecule type" value="Genomic_DNA"/>
</dbReference>
<dbReference type="GO" id="GO:0006780">
    <property type="term" value="P:uroporphyrinogen III biosynthetic process"/>
    <property type="evidence" value="ECO:0007669"/>
    <property type="project" value="InterPro"/>
</dbReference>
<dbReference type="SUPFAM" id="SSF69618">
    <property type="entry name" value="HemD-like"/>
    <property type="match status" value="1"/>
</dbReference>
<dbReference type="Pfam" id="PF02602">
    <property type="entry name" value="HEM4"/>
    <property type="match status" value="1"/>
</dbReference>
<dbReference type="PANTHER" id="PTHR12390">
    <property type="entry name" value="UROPORPHYRINOGEN III SYNTHASE"/>
    <property type="match status" value="1"/>
</dbReference>
<dbReference type="InterPro" id="IPR036108">
    <property type="entry name" value="4pyrrol_syn_uPrphyn_synt_sf"/>
</dbReference>
<evidence type="ECO:0000313" key="3">
    <source>
        <dbReference type="Proteomes" id="UP000284842"/>
    </source>
</evidence>
<gene>
    <name evidence="2" type="ORF">CVT24_009186</name>
</gene>
<dbReference type="OrthoDB" id="2587912at2759"/>
<evidence type="ECO:0000313" key="2">
    <source>
        <dbReference type="EMBL" id="PPQ99318.1"/>
    </source>
</evidence>
<keyword evidence="3" id="KW-1185">Reference proteome</keyword>
<dbReference type="GO" id="GO:0006782">
    <property type="term" value="P:protoporphyrinogen IX biosynthetic process"/>
    <property type="evidence" value="ECO:0007669"/>
    <property type="project" value="UniProtKB-UniPathway"/>
</dbReference>
<feature type="domain" description="Tetrapyrrole biosynthesis uroporphyrinogen III synthase" evidence="1">
    <location>
        <begin position="17"/>
        <end position="275"/>
    </location>
</feature>
<dbReference type="AlphaFoldDB" id="A0A409Y8P5"/>
<comment type="caution">
    <text evidence="2">The sequence shown here is derived from an EMBL/GenBank/DDBJ whole genome shotgun (WGS) entry which is preliminary data.</text>
</comment>
<dbReference type="Proteomes" id="UP000284842">
    <property type="component" value="Unassembled WGS sequence"/>
</dbReference>
<proteinExistence type="predicted"/>